<dbReference type="InterPro" id="IPR050285">
    <property type="entry name" value="STE20_Ser/Thr_kinase"/>
</dbReference>
<dbReference type="SUPFAM" id="SSF56112">
    <property type="entry name" value="Protein kinase-like (PK-like)"/>
    <property type="match status" value="1"/>
</dbReference>
<dbReference type="PROSITE" id="PS50011">
    <property type="entry name" value="PROTEIN_KINASE_DOM"/>
    <property type="match status" value="1"/>
</dbReference>
<keyword evidence="1" id="KW-0547">Nucleotide-binding</keyword>
<protein>
    <submittedName>
        <fullName evidence="4">Uncharacterized protein LOC116412239</fullName>
    </submittedName>
</protein>
<accession>A0A8J1JVG0</accession>
<keyword evidence="1" id="KW-0067">ATP-binding</keyword>
<dbReference type="PROSITE" id="PS00107">
    <property type="entry name" value="PROTEIN_KINASE_ATP"/>
    <property type="match status" value="1"/>
</dbReference>
<evidence type="ECO:0000259" key="2">
    <source>
        <dbReference type="PROSITE" id="PS50011"/>
    </source>
</evidence>
<dbReference type="InterPro" id="IPR017441">
    <property type="entry name" value="Protein_kinase_ATP_BS"/>
</dbReference>
<organism evidence="3 4">
    <name type="scientific">Xenopus tropicalis</name>
    <name type="common">Western clawed frog</name>
    <name type="synonym">Silurana tropicalis</name>
    <dbReference type="NCBI Taxonomy" id="8364"/>
    <lineage>
        <taxon>Eukaryota</taxon>
        <taxon>Metazoa</taxon>
        <taxon>Chordata</taxon>
        <taxon>Craniata</taxon>
        <taxon>Vertebrata</taxon>
        <taxon>Euteleostomi</taxon>
        <taxon>Amphibia</taxon>
        <taxon>Batrachia</taxon>
        <taxon>Anura</taxon>
        <taxon>Pipoidea</taxon>
        <taxon>Pipidae</taxon>
        <taxon>Xenopodinae</taxon>
        <taxon>Xenopus</taxon>
        <taxon>Silurana</taxon>
    </lineage>
</organism>
<evidence type="ECO:0000313" key="5">
    <source>
        <dbReference type="Xenbase" id="XB-GENE-29098335"/>
    </source>
</evidence>
<dbReference type="Gene3D" id="3.30.200.20">
    <property type="entry name" value="Phosphorylase Kinase, domain 1"/>
    <property type="match status" value="1"/>
</dbReference>
<feature type="binding site" evidence="1">
    <location>
        <position position="173"/>
    </location>
    <ligand>
        <name>ATP</name>
        <dbReference type="ChEBI" id="CHEBI:30616"/>
    </ligand>
</feature>
<gene>
    <name evidence="4 5" type="primary">LOC116412239</name>
</gene>
<name>A0A8J1JVG0_XENTR</name>
<sequence length="246" mass="28057">MVLLYYSTQRWAVRFRCPRQPLCCWLCCQKPFSLPLPTGSFAAATCASHPNPQCSMQNQGAKGTVQLFSFKQKPSASCTLVAALPISSSCPDSTLQPSPQYSISLFPLRQLCFSDVQRVISPTVLYSFHDVMFSLFFKEPERILKLGKAIGEGGFGVVHKGWHQIKNRQVAIKIIKDLENEEIIRNELEILEKVSGHENIITFHGAFYQKPNVRNSQNEGLWVRKCLFRYWLNHAPNMPSMYIARR</sequence>
<dbReference type="Xenbase" id="XB-GENE-29098335">
    <property type="gene designation" value="LOC116412239"/>
</dbReference>
<dbReference type="AlphaFoldDB" id="A0A8J1JVG0"/>
<feature type="domain" description="Protein kinase" evidence="2">
    <location>
        <begin position="144"/>
        <end position="246"/>
    </location>
</feature>
<dbReference type="FunFam" id="3.30.200.20:FF:000672">
    <property type="entry name" value="Spectrin, beta, non-erythrocytic 1"/>
    <property type="match status" value="1"/>
</dbReference>
<dbReference type="InterPro" id="IPR011009">
    <property type="entry name" value="Kinase-like_dom_sf"/>
</dbReference>
<dbReference type="AGR" id="Xenbase:XB-GENE-29098335"/>
<dbReference type="GeneID" id="116412239"/>
<dbReference type="GO" id="GO:0004672">
    <property type="term" value="F:protein kinase activity"/>
    <property type="evidence" value="ECO:0007669"/>
    <property type="project" value="InterPro"/>
</dbReference>
<proteinExistence type="predicted"/>
<evidence type="ECO:0000313" key="4">
    <source>
        <dbReference type="RefSeq" id="XP_031761872.1"/>
    </source>
</evidence>
<dbReference type="InterPro" id="IPR000719">
    <property type="entry name" value="Prot_kinase_dom"/>
</dbReference>
<dbReference type="KEGG" id="xtr:116412239"/>
<dbReference type="PANTHER" id="PTHR48015">
    <property type="entry name" value="SERINE/THREONINE-PROTEIN KINASE TAO"/>
    <property type="match status" value="1"/>
</dbReference>
<dbReference type="GO" id="GO:0005524">
    <property type="term" value="F:ATP binding"/>
    <property type="evidence" value="ECO:0007669"/>
    <property type="project" value="UniProtKB-UniRule"/>
</dbReference>
<keyword evidence="3" id="KW-1185">Reference proteome</keyword>
<dbReference type="RefSeq" id="XP_031761872.1">
    <property type="nucleotide sequence ID" value="XM_031906012.1"/>
</dbReference>
<evidence type="ECO:0000256" key="1">
    <source>
        <dbReference type="PROSITE-ProRule" id="PRU10141"/>
    </source>
</evidence>
<dbReference type="Pfam" id="PF00069">
    <property type="entry name" value="Pkinase"/>
    <property type="match status" value="1"/>
</dbReference>
<dbReference type="PANTHER" id="PTHR48015:SF40">
    <property type="entry name" value="SERINE_THREONINE-PROTEIN KINASE DST1-LIKE"/>
    <property type="match status" value="1"/>
</dbReference>
<dbReference type="Proteomes" id="UP000008143">
    <property type="component" value="Chromosome 7"/>
</dbReference>
<evidence type="ECO:0000313" key="3">
    <source>
        <dbReference type="Proteomes" id="UP000008143"/>
    </source>
</evidence>
<reference evidence="4" key="1">
    <citation type="submission" date="2025-08" db="UniProtKB">
        <authorList>
            <consortium name="RefSeq"/>
        </authorList>
    </citation>
    <scope>IDENTIFICATION</scope>
    <source>
        <strain evidence="4">Nigerian</strain>
        <tissue evidence="4">Liver and blood</tissue>
    </source>
</reference>